<keyword evidence="2" id="KW-1185">Reference proteome</keyword>
<organism evidence="1 2">
    <name type="scientific">Vibrio hangzhouensis</name>
    <dbReference type="NCBI Taxonomy" id="462991"/>
    <lineage>
        <taxon>Bacteria</taxon>
        <taxon>Pseudomonadati</taxon>
        <taxon>Pseudomonadota</taxon>
        <taxon>Gammaproteobacteria</taxon>
        <taxon>Vibrionales</taxon>
        <taxon>Vibrionaceae</taxon>
        <taxon>Vibrio</taxon>
    </lineage>
</organism>
<proteinExistence type="predicted"/>
<reference evidence="2" key="1">
    <citation type="submission" date="2016-10" db="EMBL/GenBank/DDBJ databases">
        <authorList>
            <person name="Varghese N."/>
            <person name="Submissions S."/>
        </authorList>
    </citation>
    <scope>NUCLEOTIDE SEQUENCE [LARGE SCALE GENOMIC DNA]</scope>
    <source>
        <strain evidence="2">CGMCC 1.7062</strain>
    </source>
</reference>
<name>A0A1H6C520_9VIBR</name>
<evidence type="ECO:0000313" key="2">
    <source>
        <dbReference type="Proteomes" id="UP000236721"/>
    </source>
</evidence>
<dbReference type="OrthoDB" id="5880108at2"/>
<protein>
    <submittedName>
        <fullName evidence="1">Uncharacterized protein</fullName>
    </submittedName>
</protein>
<dbReference type="Proteomes" id="UP000236721">
    <property type="component" value="Unassembled WGS sequence"/>
</dbReference>
<accession>A0A1H6C520</accession>
<gene>
    <name evidence="1" type="ORF">SAMN04488244_13126</name>
</gene>
<dbReference type="EMBL" id="FNVG01000031">
    <property type="protein sequence ID" value="SEG68071.1"/>
    <property type="molecule type" value="Genomic_DNA"/>
</dbReference>
<evidence type="ECO:0000313" key="1">
    <source>
        <dbReference type="EMBL" id="SEG68071.1"/>
    </source>
</evidence>
<dbReference type="RefSeq" id="WP_103882205.1">
    <property type="nucleotide sequence ID" value="NZ_FNVG01000031.1"/>
</dbReference>
<sequence length="74" mass="8611">MKTEVKLFHCQSDTPLARLSLEFYQVNMLLDEIQCSSSYPHCEVTRIEVFESGHLVRSVTACLTPELENLFERF</sequence>
<dbReference type="AlphaFoldDB" id="A0A1H6C520"/>